<evidence type="ECO:0000313" key="2">
    <source>
        <dbReference type="EMBL" id="CAA9240301.1"/>
    </source>
</evidence>
<gene>
    <name evidence="2" type="ORF">AVDCRST_MAG52-1579</name>
</gene>
<feature type="compositionally biased region" description="Basic and acidic residues" evidence="1">
    <location>
        <begin position="56"/>
        <end position="72"/>
    </location>
</feature>
<feature type="compositionally biased region" description="Basic and acidic residues" evidence="1">
    <location>
        <begin position="160"/>
        <end position="171"/>
    </location>
</feature>
<protein>
    <submittedName>
        <fullName evidence="2">Multiple polyol-specific dehydrogenase</fullName>
        <ecNumber evidence="2">1.1.1.-</ecNumber>
    </submittedName>
</protein>
<feature type="compositionally biased region" description="Basic and acidic residues" evidence="1">
    <location>
        <begin position="257"/>
        <end position="275"/>
    </location>
</feature>
<dbReference type="EMBL" id="CADCTN010000106">
    <property type="protein sequence ID" value="CAA9240301.1"/>
    <property type="molecule type" value="Genomic_DNA"/>
</dbReference>
<feature type="compositionally biased region" description="Basic residues" evidence="1">
    <location>
        <begin position="355"/>
        <end position="371"/>
    </location>
</feature>
<dbReference type="GO" id="GO:0016491">
    <property type="term" value="F:oxidoreductase activity"/>
    <property type="evidence" value="ECO:0007669"/>
    <property type="project" value="UniProtKB-KW"/>
</dbReference>
<reference evidence="2" key="1">
    <citation type="submission" date="2020-02" db="EMBL/GenBank/DDBJ databases">
        <authorList>
            <person name="Meier V. D."/>
        </authorList>
    </citation>
    <scope>NUCLEOTIDE SEQUENCE</scope>
    <source>
        <strain evidence="2">AVDCRST_MAG52</strain>
    </source>
</reference>
<feature type="region of interest" description="Disordered" evidence="1">
    <location>
        <begin position="1"/>
        <end position="537"/>
    </location>
</feature>
<feature type="compositionally biased region" description="Basic residues" evidence="1">
    <location>
        <begin position="172"/>
        <end position="213"/>
    </location>
</feature>
<feature type="compositionally biased region" description="Basic residues" evidence="1">
    <location>
        <begin position="222"/>
        <end position="235"/>
    </location>
</feature>
<feature type="compositionally biased region" description="Basic residues" evidence="1">
    <location>
        <begin position="322"/>
        <end position="331"/>
    </location>
</feature>
<accession>A0A6J4I2R7</accession>
<dbReference type="AlphaFoldDB" id="A0A6J4I2R7"/>
<sequence length="537" mass="59678">DADRDRPPPPEPGTAHPGDPRGDKRQGHRPDRPGQRGGLTHRHPAPDAGHARPARRAADRADLRPQRPDAGRRPLQRGRLPPLPPAPLLRRGGRAPHQRRLGRRRRRPEQPAHEGRPGAPGPPLHGGRAQPRRRARPGGRRDDRLPLRPRGPGRRPGSAHRREDPDGVADHHRQRLPAVPRHRRLRLRRRGHPLGPRRARPPAHRLRLPRRGSRPPASRRAAPVHRRLLRQHAPQRRCGPCRAGRLRAPARRGPGPLDHRPRLLPEQHGRPDHAAHHPRAARGRRPAVRRRRQLAGHHRALLAVGHRGRLLQRPSPAGPRRCAVRPRRRPLRAHEDPAAQRQPLRAGLPGVAGRARQHRPGHGRPAVRRLRRAADGRRGPPVAAATGRHRPRRVPAVAAQEVRQPGDRRPALPAVPPRVDEDAAPPAALPAGSAGHRPAARPADRRRRGLVPVPARGRRRGTGLRDRRPPGRAAPGAGPRRRERPATAARRPVGLRRPRRRPRLRRGARRRPGAAGPGRRPGDRGDRSAPVQDTGPV</sequence>
<feature type="non-terminal residue" evidence="2">
    <location>
        <position position="537"/>
    </location>
</feature>
<organism evidence="2">
    <name type="scientific">uncultured Blastococcus sp</name>
    <dbReference type="NCBI Taxonomy" id="217144"/>
    <lineage>
        <taxon>Bacteria</taxon>
        <taxon>Bacillati</taxon>
        <taxon>Actinomycetota</taxon>
        <taxon>Actinomycetes</taxon>
        <taxon>Geodermatophilales</taxon>
        <taxon>Geodermatophilaceae</taxon>
        <taxon>Blastococcus</taxon>
        <taxon>environmental samples</taxon>
    </lineage>
</organism>
<feature type="non-terminal residue" evidence="2">
    <location>
        <position position="1"/>
    </location>
</feature>
<dbReference type="EC" id="1.1.1.-" evidence="2"/>
<feature type="compositionally biased region" description="Basic residues" evidence="1">
    <location>
        <begin position="91"/>
        <end position="107"/>
    </location>
</feature>
<evidence type="ECO:0000256" key="1">
    <source>
        <dbReference type="SAM" id="MobiDB-lite"/>
    </source>
</evidence>
<keyword evidence="2" id="KW-0560">Oxidoreductase</keyword>
<feature type="compositionally biased region" description="Basic and acidic residues" evidence="1">
    <location>
        <begin position="18"/>
        <end position="34"/>
    </location>
</feature>
<proteinExistence type="predicted"/>
<name>A0A6J4I2R7_9ACTN</name>
<feature type="compositionally biased region" description="Basic residues" evidence="1">
    <location>
        <begin position="493"/>
        <end position="512"/>
    </location>
</feature>
<feature type="compositionally biased region" description="Low complexity" evidence="1">
    <location>
        <begin position="394"/>
        <end position="403"/>
    </location>
</feature>
<feature type="compositionally biased region" description="Basic residues" evidence="1">
    <location>
        <begin position="276"/>
        <end position="310"/>
    </location>
</feature>